<dbReference type="Proteomes" id="UP001500340">
    <property type="component" value="Unassembled WGS sequence"/>
</dbReference>
<name>A0ABN0Y4R1_9BACL</name>
<protein>
    <recommendedName>
        <fullName evidence="3">Nucleotidyltransferase</fullName>
    </recommendedName>
</protein>
<accession>A0ABN0Y4R1</accession>
<organism evidence="1 2">
    <name type="scientific">Paenibacillus motobuensis</name>
    <dbReference type="NCBI Taxonomy" id="295324"/>
    <lineage>
        <taxon>Bacteria</taxon>
        <taxon>Bacillati</taxon>
        <taxon>Bacillota</taxon>
        <taxon>Bacilli</taxon>
        <taxon>Bacillales</taxon>
        <taxon>Paenibacillaceae</taxon>
        <taxon>Paenibacillus</taxon>
    </lineage>
</organism>
<dbReference type="InterPro" id="IPR039498">
    <property type="entry name" value="NTP_transf_5"/>
</dbReference>
<reference evidence="1 2" key="1">
    <citation type="journal article" date="2019" name="Int. J. Syst. Evol. Microbiol.">
        <title>The Global Catalogue of Microorganisms (GCM) 10K type strain sequencing project: providing services to taxonomists for standard genome sequencing and annotation.</title>
        <authorList>
            <consortium name="The Broad Institute Genomics Platform"/>
            <consortium name="The Broad Institute Genome Sequencing Center for Infectious Disease"/>
            <person name="Wu L."/>
            <person name="Ma J."/>
        </authorList>
    </citation>
    <scope>NUCLEOTIDE SEQUENCE [LARGE SCALE GENOMIC DNA]</scope>
    <source>
        <strain evidence="1 2">JCM 12774</strain>
    </source>
</reference>
<dbReference type="RefSeq" id="WP_343858943.1">
    <property type="nucleotide sequence ID" value="NZ_BAAACX010000007.1"/>
</dbReference>
<comment type="caution">
    <text evidence="1">The sequence shown here is derived from an EMBL/GenBank/DDBJ whole genome shotgun (WGS) entry which is preliminary data.</text>
</comment>
<dbReference type="Pfam" id="PF14907">
    <property type="entry name" value="NTP_transf_5"/>
    <property type="match status" value="1"/>
</dbReference>
<dbReference type="EMBL" id="BAAACX010000007">
    <property type="protein sequence ID" value="GAA0383127.1"/>
    <property type="molecule type" value="Genomic_DNA"/>
</dbReference>
<proteinExistence type="predicted"/>
<evidence type="ECO:0008006" key="3">
    <source>
        <dbReference type="Google" id="ProtNLM"/>
    </source>
</evidence>
<evidence type="ECO:0000313" key="2">
    <source>
        <dbReference type="Proteomes" id="UP001500340"/>
    </source>
</evidence>
<gene>
    <name evidence="1" type="ORF">GCM10008933_12870</name>
</gene>
<sequence>MVMSPYQIFILECINFNTYNEESLRNAIDEISDWDYLARIVKHNRLEGIVYSVLMETQLLSKINTDFRDMLSEVFEINKLKNDDLNLILKDIGAAINNSSYKYAFLKGSYLIPKIYKKGQRVSNDIDILISQSGIDQIDVDLKQANFVQKVYRDGIGFVEPTRREKIFARMNYGELVPYFRDYPLKGISTVIVDINISLDFQAKYNTNLVDDMLENSILFEVDNDLKLSTLGREDFLIHLCAHLFKEATIYDWVKENRDTQLYKYCDIYAVLQTVDSTFFENLQKKIFEYGLEKECYFTFVNSRKLFPYICDISELNNLIENIRPDNLTYLNEIYWPLERKVYTHNTEFIDWIFYEDKLSVLKEISNVRS</sequence>
<evidence type="ECO:0000313" key="1">
    <source>
        <dbReference type="EMBL" id="GAA0383127.1"/>
    </source>
</evidence>
<keyword evidence="2" id="KW-1185">Reference proteome</keyword>